<protein>
    <recommendedName>
        <fullName evidence="3">NAD glycohydrolase translocation F5/8 type C domain-containing protein</fullName>
    </recommendedName>
</protein>
<dbReference type="Gene3D" id="2.60.120.260">
    <property type="entry name" value="Galactose-binding domain-like"/>
    <property type="match status" value="1"/>
</dbReference>
<dbReference type="InterPro" id="IPR057561">
    <property type="entry name" value="NADase_transloc"/>
</dbReference>
<reference evidence="4 5" key="1">
    <citation type="submission" date="2021-01" db="EMBL/GenBank/DDBJ databases">
        <title>Sequencing the genomes of 1000 actinobacteria strains.</title>
        <authorList>
            <person name="Klenk H.-P."/>
        </authorList>
    </citation>
    <scope>NUCLEOTIDE SEQUENCE [LARGE SCALE GENOMIC DNA]</scope>
    <source>
        <strain evidence="4 5">DSM 18239</strain>
    </source>
</reference>
<evidence type="ECO:0000256" key="1">
    <source>
        <dbReference type="SAM" id="MobiDB-lite"/>
    </source>
</evidence>
<comment type="caution">
    <text evidence="4">The sequence shown here is derived from an EMBL/GenBank/DDBJ whole genome shotgun (WGS) entry which is preliminary data.</text>
</comment>
<organism evidence="4 5">
    <name type="scientific">Nocardioides salarius</name>
    <dbReference type="NCBI Taxonomy" id="374513"/>
    <lineage>
        <taxon>Bacteria</taxon>
        <taxon>Bacillati</taxon>
        <taxon>Actinomycetota</taxon>
        <taxon>Actinomycetes</taxon>
        <taxon>Propionibacteriales</taxon>
        <taxon>Nocardioidaceae</taxon>
        <taxon>Nocardioides</taxon>
    </lineage>
</organism>
<dbReference type="SUPFAM" id="SSF49785">
    <property type="entry name" value="Galactose-binding domain-like"/>
    <property type="match status" value="1"/>
</dbReference>
<feature type="transmembrane region" description="Helical" evidence="2">
    <location>
        <begin position="98"/>
        <end position="117"/>
    </location>
</feature>
<proteinExistence type="predicted"/>
<feature type="domain" description="NAD glycohydrolase translocation F5/8 type C" evidence="3">
    <location>
        <begin position="155"/>
        <end position="293"/>
    </location>
</feature>
<feature type="region of interest" description="Disordered" evidence="1">
    <location>
        <begin position="27"/>
        <end position="93"/>
    </location>
</feature>
<keyword evidence="2" id="KW-0812">Transmembrane</keyword>
<feature type="compositionally biased region" description="Pro residues" evidence="1">
    <location>
        <begin position="75"/>
        <end position="89"/>
    </location>
</feature>
<dbReference type="NCBIfam" id="NF047619">
    <property type="entry name" value="NADase_discoid"/>
    <property type="match status" value="1"/>
</dbReference>
<dbReference type="InterPro" id="IPR008979">
    <property type="entry name" value="Galactose-bd-like_sf"/>
</dbReference>
<keyword evidence="2" id="KW-0472">Membrane</keyword>
<dbReference type="Pfam" id="PF25302">
    <property type="entry name" value="NADase_transloc"/>
    <property type="match status" value="1"/>
</dbReference>
<evidence type="ECO:0000256" key="2">
    <source>
        <dbReference type="SAM" id="Phobius"/>
    </source>
</evidence>
<dbReference type="RefSeq" id="WP_193670399.1">
    <property type="nucleotide sequence ID" value="NZ_JACDTV010000014.1"/>
</dbReference>
<evidence type="ECO:0000313" key="5">
    <source>
        <dbReference type="Proteomes" id="UP000732378"/>
    </source>
</evidence>
<evidence type="ECO:0000313" key="4">
    <source>
        <dbReference type="EMBL" id="MBM7506750.1"/>
    </source>
</evidence>
<sequence length="305" mass="31161">MTAYCTACGAALVDVGRYCTSCGHRRADAPEVEAPPPVGQQPGPARYPLYVDPGPTSPRPGSWHQPTETGLPAVPAAPPQSPPPSPPPEPRARRRGPLLVLVLLLLAALTVGGAAWLGGRDDGAGPGAPGAGGDAEPRSLLDLAQAFAPAQDDDSVDIATGATTTYDAANLLDDDPATAWRVAGAAVGTELVLRFDSPVTLTSVGLVNGYAKTSVSDGTTYDLYTGGRRVTAVTWLLGDAPPVRQELDQAREPQAIDVGAVTTDTVRLRIESVTEPGSGPAARDTTAISDVVLDGLVDRAPPAGG</sequence>
<evidence type="ECO:0000259" key="3">
    <source>
        <dbReference type="Pfam" id="PF25302"/>
    </source>
</evidence>
<dbReference type="EMBL" id="JAFBBZ010000001">
    <property type="protein sequence ID" value="MBM7506750.1"/>
    <property type="molecule type" value="Genomic_DNA"/>
</dbReference>
<dbReference type="Proteomes" id="UP000732378">
    <property type="component" value="Unassembled WGS sequence"/>
</dbReference>
<keyword evidence="2" id="KW-1133">Transmembrane helix</keyword>
<accession>A0ABS2M6F9</accession>
<name>A0ABS2M6F9_9ACTN</name>
<keyword evidence="5" id="KW-1185">Reference proteome</keyword>
<gene>
    <name evidence="4" type="ORF">JOE61_000564</name>
</gene>